<accession>A0A1B6M0C2</accession>
<feature type="non-terminal residue" evidence="2">
    <location>
        <position position="1"/>
    </location>
</feature>
<dbReference type="AlphaFoldDB" id="A0A1B6M0C2"/>
<feature type="non-terminal residue" evidence="2">
    <location>
        <position position="555"/>
    </location>
</feature>
<dbReference type="EMBL" id="GEBQ01010606">
    <property type="protein sequence ID" value="JAT29371.1"/>
    <property type="molecule type" value="Transcribed_RNA"/>
</dbReference>
<name>A0A1B6M0C2_9HEMI</name>
<protein>
    <submittedName>
        <fullName evidence="2">Uncharacterized protein</fullName>
    </submittedName>
</protein>
<feature type="region of interest" description="Disordered" evidence="1">
    <location>
        <begin position="525"/>
        <end position="555"/>
    </location>
</feature>
<gene>
    <name evidence="2" type="ORF">g.8498</name>
</gene>
<evidence type="ECO:0000256" key="1">
    <source>
        <dbReference type="SAM" id="MobiDB-lite"/>
    </source>
</evidence>
<evidence type="ECO:0000313" key="2">
    <source>
        <dbReference type="EMBL" id="JAT29371.1"/>
    </source>
</evidence>
<feature type="compositionally biased region" description="Basic and acidic residues" evidence="1">
    <location>
        <begin position="542"/>
        <end position="555"/>
    </location>
</feature>
<feature type="compositionally biased region" description="Low complexity" evidence="1">
    <location>
        <begin position="434"/>
        <end position="444"/>
    </location>
</feature>
<proteinExistence type="predicted"/>
<feature type="region of interest" description="Disordered" evidence="1">
    <location>
        <begin position="414"/>
        <end position="444"/>
    </location>
</feature>
<feature type="region of interest" description="Disordered" evidence="1">
    <location>
        <begin position="212"/>
        <end position="232"/>
    </location>
</feature>
<reference evidence="2" key="1">
    <citation type="submission" date="2015-11" db="EMBL/GenBank/DDBJ databases">
        <title>De novo transcriptome assembly of four potential Pierce s Disease insect vectors from Arizona vineyards.</title>
        <authorList>
            <person name="Tassone E.E."/>
        </authorList>
    </citation>
    <scope>NUCLEOTIDE SEQUENCE</scope>
</reference>
<sequence>SSSGMNMTDAAISRCASDTRRSTRYSLSNMDLTGAVSDVDSSTLDFTEVVSNPIINYVKNENQRGYSRSSTNMNFTNVVRDDSEYSADLETSMDLTKPIYNIYNSDNRASIMPHSHMELTVPVENAPSECSKSSCLVDPNKVIEEKSTNKVQMLKNQEIDMNSIKRTQNIQSDRSRASILPHSQMEFTTMVENEPLDERKSAQCTTLVDVSLDGLSPNRSKKPLPKNTETNMDLTKPIHNIRSSSSRASMLPNSQMEFTLMVENESVDRKKLTGFSTVVEQSDDACILNVNKSTDRTYFVKTPETSMDLTKPIHNSQLGTSRANALPNNQMELTAMEQNGSVDRRKSTHCSTVVEQCDDGCILNANKSSNETYLVKYPETSMDFTKPIHNVQFATSRASLLPNSQMEFTAMGDNDSVERRKSTHCSPVVEESDNGNLLSTNKSTNNTYIMKNPETSMDITNPIHNMQYTNNIINIKPKIGVEFTNVVENHSFEEKKPCPSFIEADAESSVDKSFILNCTELNSKSAGHRNLHSSDTKQQTTFHEEESLLKIHPVD</sequence>
<organism evidence="2">
    <name type="scientific">Graphocephala atropunctata</name>
    <dbReference type="NCBI Taxonomy" id="36148"/>
    <lineage>
        <taxon>Eukaryota</taxon>
        <taxon>Metazoa</taxon>
        <taxon>Ecdysozoa</taxon>
        <taxon>Arthropoda</taxon>
        <taxon>Hexapoda</taxon>
        <taxon>Insecta</taxon>
        <taxon>Pterygota</taxon>
        <taxon>Neoptera</taxon>
        <taxon>Paraneoptera</taxon>
        <taxon>Hemiptera</taxon>
        <taxon>Auchenorrhyncha</taxon>
        <taxon>Membracoidea</taxon>
        <taxon>Cicadellidae</taxon>
        <taxon>Cicadellinae</taxon>
        <taxon>Cicadellini</taxon>
        <taxon>Graphocephala</taxon>
    </lineage>
</organism>